<organism evidence="2 3">
    <name type="scientific">Maribacter aquimaris</name>
    <dbReference type="NCBI Taxonomy" id="2737171"/>
    <lineage>
        <taxon>Bacteria</taxon>
        <taxon>Pseudomonadati</taxon>
        <taxon>Bacteroidota</taxon>
        <taxon>Flavobacteriia</taxon>
        <taxon>Flavobacteriales</taxon>
        <taxon>Flavobacteriaceae</taxon>
        <taxon>Maribacter</taxon>
    </lineage>
</organism>
<accession>A0ABR7V551</accession>
<name>A0ABR7V551_9FLAO</name>
<comment type="caution">
    <text evidence="2">The sequence shown here is derived from an EMBL/GenBank/DDBJ whole genome shotgun (WGS) entry which is preliminary data.</text>
</comment>
<evidence type="ECO:0000313" key="3">
    <source>
        <dbReference type="Proteomes" id="UP001166021"/>
    </source>
</evidence>
<dbReference type="EMBL" id="JABTCF010000016">
    <property type="protein sequence ID" value="MBD0779934.1"/>
    <property type="molecule type" value="Genomic_DNA"/>
</dbReference>
<reference evidence="2" key="1">
    <citation type="submission" date="2020-05" db="EMBL/GenBank/DDBJ databases">
        <title>The draft genome sequence of Maribacter sp. ANRC-HE7.</title>
        <authorList>
            <person name="Mu L."/>
        </authorList>
    </citation>
    <scope>NUCLEOTIDE SEQUENCE</scope>
    <source>
        <strain evidence="2">ANRC-HE7</strain>
    </source>
</reference>
<evidence type="ECO:0000256" key="1">
    <source>
        <dbReference type="SAM" id="SignalP"/>
    </source>
</evidence>
<evidence type="ECO:0000313" key="2">
    <source>
        <dbReference type="EMBL" id="MBD0779934.1"/>
    </source>
</evidence>
<proteinExistence type="predicted"/>
<dbReference type="InterPro" id="IPR019861">
    <property type="entry name" value="PorP/SprF_Bacteroidetes"/>
</dbReference>
<dbReference type="RefSeq" id="WP_188245364.1">
    <property type="nucleotide sequence ID" value="NZ_JABTCF010000016.1"/>
</dbReference>
<feature type="chain" id="PRO_5046186740" evidence="1">
    <location>
        <begin position="22"/>
        <end position="295"/>
    </location>
</feature>
<dbReference type="Pfam" id="PF11751">
    <property type="entry name" value="PorP_SprF"/>
    <property type="match status" value="1"/>
</dbReference>
<dbReference type="NCBIfam" id="TIGR03519">
    <property type="entry name" value="T9SS_PorP_fam"/>
    <property type="match status" value="1"/>
</dbReference>
<sequence length="295" mass="32705">MKINSTYLILFIFFVSGSLMAQQDPNYIFYRYNMNFVNPAYAGAEEKTEFGANVRSQWSGVAGAPETQSFLASTFLGRNVGLGVSIINDKTFIETQTSIAVDFSYKLQLDSDTNIYFGLKASANSYNANTAGLMTFGIQPDPSLMDIDGGITPNIGAGIYFQSRKFSISFSAPKILKPRRLEQDGGAARLGRNKLHMYLMGAYDIELNEKLIFKPSSMIRYVESAPVSIDLTTALRYNEIIEFGVAYRLDEGFAGFFLFNLANSFDIGYAYEAPLSSSLNNTNNGTHELFLKLSL</sequence>
<keyword evidence="1" id="KW-0732">Signal</keyword>
<protein>
    <submittedName>
        <fullName evidence="2">Type IX secretion system membrane protein PorP/SprF</fullName>
    </submittedName>
</protein>
<feature type="signal peptide" evidence="1">
    <location>
        <begin position="1"/>
        <end position="21"/>
    </location>
</feature>
<dbReference type="Proteomes" id="UP001166021">
    <property type="component" value="Unassembled WGS sequence"/>
</dbReference>
<gene>
    <name evidence="2" type="ORF">HPE56_19215</name>
</gene>
<keyword evidence="3" id="KW-1185">Reference proteome</keyword>